<evidence type="ECO:0000313" key="3">
    <source>
        <dbReference type="EMBL" id="KAF7555542.1"/>
    </source>
</evidence>
<dbReference type="EMBL" id="JAANBB010000019">
    <property type="protein sequence ID" value="KAF7555542.1"/>
    <property type="molecule type" value="Genomic_DNA"/>
</dbReference>
<evidence type="ECO:0000256" key="1">
    <source>
        <dbReference type="ARBA" id="ARBA00022801"/>
    </source>
</evidence>
<organism evidence="3 4">
    <name type="scientific">Cylindrodendrum hubeiense</name>
    <dbReference type="NCBI Taxonomy" id="595255"/>
    <lineage>
        <taxon>Eukaryota</taxon>
        <taxon>Fungi</taxon>
        <taxon>Dikarya</taxon>
        <taxon>Ascomycota</taxon>
        <taxon>Pezizomycotina</taxon>
        <taxon>Sordariomycetes</taxon>
        <taxon>Hypocreomycetidae</taxon>
        <taxon>Hypocreales</taxon>
        <taxon>Nectriaceae</taxon>
        <taxon>Cylindrodendrum</taxon>
    </lineage>
</organism>
<name>A0A9P5HH78_9HYPO</name>
<accession>A0A9P5HH78</accession>
<dbReference type="PANTHER" id="PTHR42977:SF3">
    <property type="entry name" value="AB HYDROLASE-1 DOMAIN-CONTAINING PROTEIN"/>
    <property type="match status" value="1"/>
</dbReference>
<dbReference type="GO" id="GO:0004301">
    <property type="term" value="F:epoxide hydrolase activity"/>
    <property type="evidence" value="ECO:0007669"/>
    <property type="project" value="TreeGrafter"/>
</dbReference>
<feature type="domain" description="AB hydrolase-1" evidence="2">
    <location>
        <begin position="32"/>
        <end position="274"/>
    </location>
</feature>
<dbReference type="InterPro" id="IPR051340">
    <property type="entry name" value="Haloalkane_dehalogenase"/>
</dbReference>
<dbReference type="AlphaFoldDB" id="A0A9P5HH78"/>
<dbReference type="PANTHER" id="PTHR42977">
    <property type="entry name" value="HYDROLASE-RELATED"/>
    <property type="match status" value="1"/>
</dbReference>
<dbReference type="InterPro" id="IPR029058">
    <property type="entry name" value="AB_hydrolase_fold"/>
</dbReference>
<dbReference type="PRINTS" id="PR00111">
    <property type="entry name" value="ABHYDROLASE"/>
</dbReference>
<sequence>MDSHTMRTSFVKTSGVDIFYRHASPSKAPIGTILLLHGFPSSSHQFRNLIPHLAAQGYRVIAPDLPGYGFTAVPEGYVYNFANLATTIDNFVISLKLDKFAIYIFDYGAPTGLRLALKNPEKVAAIVSQNGNAYVEGFGKEFWAPIRKYWDSGSTEDRNALRPALELDSVKWQYTNGSKNPDQIQPESYHLDHALMQRKGNQDVQLDLLYDYRNNIDLYPSFQDYFRKSKVPVLAIWGKNDAIFIPPGAEAFKNDVEKFELQWLDAGHFAIETNEKVVAEAMGQFFEKFRVFG</sequence>
<dbReference type="Pfam" id="PF00561">
    <property type="entry name" value="Abhydrolase_1"/>
    <property type="match status" value="1"/>
</dbReference>
<dbReference type="InterPro" id="IPR000073">
    <property type="entry name" value="AB_hydrolase_1"/>
</dbReference>
<dbReference type="OrthoDB" id="284184at2759"/>
<comment type="caution">
    <text evidence="3">The sequence shown here is derived from an EMBL/GenBank/DDBJ whole genome shotgun (WGS) entry which is preliminary data.</text>
</comment>
<proteinExistence type="predicted"/>
<gene>
    <name evidence="3" type="ORF">G7Z17_g2083</name>
</gene>
<dbReference type="Gene3D" id="3.40.50.1820">
    <property type="entry name" value="alpha/beta hydrolase"/>
    <property type="match status" value="1"/>
</dbReference>
<dbReference type="InterPro" id="IPR000639">
    <property type="entry name" value="Epox_hydrolase-like"/>
</dbReference>
<evidence type="ECO:0000313" key="4">
    <source>
        <dbReference type="Proteomes" id="UP000722485"/>
    </source>
</evidence>
<dbReference type="Proteomes" id="UP000722485">
    <property type="component" value="Unassembled WGS sequence"/>
</dbReference>
<reference evidence="3" key="1">
    <citation type="submission" date="2020-03" db="EMBL/GenBank/DDBJ databases">
        <title>Draft Genome Sequence of Cylindrodendrum hubeiense.</title>
        <authorList>
            <person name="Buettner E."/>
            <person name="Kellner H."/>
        </authorList>
    </citation>
    <scope>NUCLEOTIDE SEQUENCE</scope>
    <source>
        <strain evidence="3">IHI 201604</strain>
    </source>
</reference>
<evidence type="ECO:0000259" key="2">
    <source>
        <dbReference type="Pfam" id="PF00561"/>
    </source>
</evidence>
<keyword evidence="1" id="KW-0378">Hydrolase</keyword>
<dbReference type="PRINTS" id="PR00412">
    <property type="entry name" value="EPOXHYDRLASE"/>
</dbReference>
<keyword evidence="4" id="KW-1185">Reference proteome</keyword>
<dbReference type="SUPFAM" id="SSF53474">
    <property type="entry name" value="alpha/beta-Hydrolases"/>
    <property type="match status" value="1"/>
</dbReference>
<protein>
    <recommendedName>
        <fullName evidence="2">AB hydrolase-1 domain-containing protein</fullName>
    </recommendedName>
</protein>